<dbReference type="Proteomes" id="UP000193866">
    <property type="component" value="Unassembled WGS sequence"/>
</dbReference>
<evidence type="ECO:0000256" key="4">
    <source>
        <dbReference type="SAM" id="Phobius"/>
    </source>
</evidence>
<comment type="caution">
    <text evidence="5">The sequence shown here is derived from an EMBL/GenBank/DDBJ whole genome shotgun (WGS) entry which is preliminary data.</text>
</comment>
<name>A0A1X1YS61_9MYCO</name>
<keyword evidence="6" id="KW-1185">Reference proteome</keyword>
<gene>
    <name evidence="5" type="ORF">AWC16_03955</name>
</gene>
<dbReference type="EMBL" id="LQPG01000007">
    <property type="protein sequence ID" value="ORW13922.1"/>
    <property type="molecule type" value="Genomic_DNA"/>
</dbReference>
<evidence type="ECO:0000313" key="6">
    <source>
        <dbReference type="Proteomes" id="UP000193866"/>
    </source>
</evidence>
<feature type="transmembrane region" description="Helical" evidence="4">
    <location>
        <begin position="42"/>
        <end position="62"/>
    </location>
</feature>
<keyword evidence="4" id="KW-0812">Transmembrane</keyword>
<dbReference type="RefSeq" id="WP_085263214.1">
    <property type="nucleotide sequence ID" value="NZ_JACKVG010000012.1"/>
</dbReference>
<dbReference type="AlphaFoldDB" id="A0A1X1YS61"/>
<dbReference type="PANTHER" id="PTHR37042:SF4">
    <property type="entry name" value="OUTER MEMBRANE PROTEIN RV1973"/>
    <property type="match status" value="1"/>
</dbReference>
<comment type="subcellular location">
    <subcellularLocation>
        <location evidence="1">Membrane</location>
    </subcellularLocation>
</comment>
<dbReference type="GO" id="GO:0016020">
    <property type="term" value="C:membrane"/>
    <property type="evidence" value="ECO:0007669"/>
    <property type="project" value="UniProtKB-SubCell"/>
</dbReference>
<accession>A0A1X1YS61</accession>
<dbReference type="OrthoDB" id="5196392at2"/>
<feature type="compositionally biased region" description="Low complexity" evidence="3">
    <location>
        <begin position="11"/>
        <end position="32"/>
    </location>
</feature>
<keyword evidence="2 4" id="KW-0472">Membrane</keyword>
<evidence type="ECO:0000313" key="5">
    <source>
        <dbReference type="EMBL" id="ORW13922.1"/>
    </source>
</evidence>
<evidence type="ECO:0000256" key="3">
    <source>
        <dbReference type="SAM" id="MobiDB-lite"/>
    </source>
</evidence>
<feature type="region of interest" description="Disordered" evidence="3">
    <location>
        <begin position="1"/>
        <end position="32"/>
    </location>
</feature>
<dbReference type="STRING" id="1108812.AWC16_03955"/>
<reference evidence="5 6" key="1">
    <citation type="submission" date="2016-01" db="EMBL/GenBank/DDBJ databases">
        <title>The new phylogeny of the genus Mycobacterium.</title>
        <authorList>
            <person name="Tarcisio F."/>
            <person name="Conor M."/>
            <person name="Antonella G."/>
            <person name="Elisabetta G."/>
            <person name="Giulia F.S."/>
            <person name="Sara T."/>
            <person name="Anna F."/>
            <person name="Clotilde B."/>
            <person name="Roberto B."/>
            <person name="Veronica D.S."/>
            <person name="Fabio R."/>
            <person name="Monica P."/>
            <person name="Olivier J."/>
            <person name="Enrico T."/>
            <person name="Nicola S."/>
        </authorList>
    </citation>
    <scope>NUCLEOTIDE SEQUENCE [LARGE SCALE GENOMIC DNA]</scope>
    <source>
        <strain evidence="5 6">DSM 45394</strain>
    </source>
</reference>
<evidence type="ECO:0000256" key="2">
    <source>
        <dbReference type="ARBA" id="ARBA00023136"/>
    </source>
</evidence>
<keyword evidence="4" id="KW-1133">Transmembrane helix</keyword>
<proteinExistence type="predicted"/>
<sequence length="197" mass="20588">MSEPDENAQDVEPQAAEVEAAPAQEPGAPAGSALGGSRARQIAIALAAALAASAALGCWLYFGVFRVDQQLGPDAEQAVMAAAADGATAVLTYSPKTLEQDFAAAESHLTGDFLSYYTDFTQKVVTPAAKEKDVQTAASVVRKGLVTLRPTTAEVLIFVNQTTVSRANPDGSFSMSSVKVGLEKHDGRWLISSFDPV</sequence>
<organism evidence="5 6">
    <name type="scientific">Mycolicibacter longobardus</name>
    <dbReference type="NCBI Taxonomy" id="1108812"/>
    <lineage>
        <taxon>Bacteria</taxon>
        <taxon>Bacillati</taxon>
        <taxon>Actinomycetota</taxon>
        <taxon>Actinomycetes</taxon>
        <taxon>Mycobacteriales</taxon>
        <taxon>Mycobacteriaceae</taxon>
        <taxon>Mycolicibacter</taxon>
    </lineage>
</organism>
<dbReference type="PANTHER" id="PTHR37042">
    <property type="entry name" value="OUTER MEMBRANE PROTEIN RV1973"/>
    <property type="match status" value="1"/>
</dbReference>
<protein>
    <submittedName>
        <fullName evidence="5">Twin-arginine translocation pathway signal</fullName>
    </submittedName>
</protein>
<evidence type="ECO:0000256" key="1">
    <source>
        <dbReference type="ARBA" id="ARBA00004370"/>
    </source>
</evidence>